<dbReference type="Proteomes" id="UP001195483">
    <property type="component" value="Unassembled WGS sequence"/>
</dbReference>
<reference evidence="2" key="1">
    <citation type="journal article" date="2021" name="Genome Biol. Evol.">
        <title>A High-Quality Reference Genome for a Parasitic Bivalve with Doubly Uniparental Inheritance (Bivalvia: Unionida).</title>
        <authorList>
            <person name="Smith C.H."/>
        </authorList>
    </citation>
    <scope>NUCLEOTIDE SEQUENCE</scope>
    <source>
        <strain evidence="2">CHS0354</strain>
    </source>
</reference>
<reference evidence="2" key="3">
    <citation type="submission" date="2023-05" db="EMBL/GenBank/DDBJ databases">
        <authorList>
            <person name="Smith C.H."/>
        </authorList>
    </citation>
    <scope>NUCLEOTIDE SEQUENCE</scope>
    <source>
        <strain evidence="2">CHS0354</strain>
        <tissue evidence="2">Mantle</tissue>
    </source>
</reference>
<dbReference type="EMBL" id="JAEAOA010001816">
    <property type="protein sequence ID" value="KAK3589485.1"/>
    <property type="molecule type" value="Genomic_DNA"/>
</dbReference>
<evidence type="ECO:0000313" key="3">
    <source>
        <dbReference type="Proteomes" id="UP001195483"/>
    </source>
</evidence>
<organism evidence="2 3">
    <name type="scientific">Potamilus streckersoni</name>
    <dbReference type="NCBI Taxonomy" id="2493646"/>
    <lineage>
        <taxon>Eukaryota</taxon>
        <taxon>Metazoa</taxon>
        <taxon>Spiralia</taxon>
        <taxon>Lophotrochozoa</taxon>
        <taxon>Mollusca</taxon>
        <taxon>Bivalvia</taxon>
        <taxon>Autobranchia</taxon>
        <taxon>Heteroconchia</taxon>
        <taxon>Palaeoheterodonta</taxon>
        <taxon>Unionida</taxon>
        <taxon>Unionoidea</taxon>
        <taxon>Unionidae</taxon>
        <taxon>Ambleminae</taxon>
        <taxon>Lampsilini</taxon>
        <taxon>Potamilus</taxon>
    </lineage>
</organism>
<evidence type="ECO:0000256" key="1">
    <source>
        <dbReference type="SAM" id="MobiDB-lite"/>
    </source>
</evidence>
<accession>A0AAE0VUI9</accession>
<sequence length="78" mass="8872">ETAQPILKDFKTLMKSPSPPLPITPRTKTKNGEEKSQTPQEKVHKFTPLTSRIGWIKMMMAIASFSEEESKVQTEVKQ</sequence>
<evidence type="ECO:0000313" key="2">
    <source>
        <dbReference type="EMBL" id="KAK3589485.1"/>
    </source>
</evidence>
<feature type="non-terminal residue" evidence="2">
    <location>
        <position position="1"/>
    </location>
</feature>
<protein>
    <submittedName>
        <fullName evidence="2">Uncharacterized protein</fullName>
    </submittedName>
</protein>
<gene>
    <name evidence="2" type="ORF">CHS0354_030607</name>
</gene>
<comment type="caution">
    <text evidence="2">The sequence shown here is derived from an EMBL/GenBank/DDBJ whole genome shotgun (WGS) entry which is preliminary data.</text>
</comment>
<proteinExistence type="predicted"/>
<feature type="compositionally biased region" description="Basic and acidic residues" evidence="1">
    <location>
        <begin position="30"/>
        <end position="43"/>
    </location>
</feature>
<keyword evidence="3" id="KW-1185">Reference proteome</keyword>
<name>A0AAE0VUI9_9BIVA</name>
<feature type="region of interest" description="Disordered" evidence="1">
    <location>
        <begin position="1"/>
        <end position="43"/>
    </location>
</feature>
<dbReference type="AlphaFoldDB" id="A0AAE0VUI9"/>
<reference evidence="2" key="2">
    <citation type="journal article" date="2021" name="Genome Biol. Evol.">
        <title>Developing a high-quality reference genome for a parasitic bivalve with doubly uniparental inheritance (Bivalvia: Unionida).</title>
        <authorList>
            <person name="Smith C.H."/>
        </authorList>
    </citation>
    <scope>NUCLEOTIDE SEQUENCE</scope>
    <source>
        <strain evidence="2">CHS0354</strain>
        <tissue evidence="2">Mantle</tissue>
    </source>
</reference>